<gene>
    <name evidence="6" type="ORF">SAMN04490243_2304</name>
</gene>
<dbReference type="EMBL" id="FOYQ01000002">
    <property type="protein sequence ID" value="SFR49808.1"/>
    <property type="molecule type" value="Genomic_DNA"/>
</dbReference>
<dbReference type="InterPro" id="IPR013154">
    <property type="entry name" value="ADH-like_N"/>
</dbReference>
<protein>
    <submittedName>
        <fullName evidence="6">Alcohol dehydrogenase</fullName>
    </submittedName>
</protein>
<dbReference type="SUPFAM" id="SSF51735">
    <property type="entry name" value="NAD(P)-binding Rossmann-fold domains"/>
    <property type="match status" value="1"/>
</dbReference>
<dbReference type="InterPro" id="IPR013149">
    <property type="entry name" value="ADH-like_C"/>
</dbReference>
<keyword evidence="3" id="KW-0560">Oxidoreductase</keyword>
<evidence type="ECO:0000256" key="2">
    <source>
        <dbReference type="ARBA" id="ARBA00022833"/>
    </source>
</evidence>
<dbReference type="STRING" id="400055.SAMN04490243_2304"/>
<evidence type="ECO:0000313" key="7">
    <source>
        <dbReference type="Proteomes" id="UP000199534"/>
    </source>
</evidence>
<comment type="similarity">
    <text evidence="4">Belongs to the zinc-containing alcohol dehydrogenase family.</text>
</comment>
<organism evidence="6 7">
    <name type="scientific">Robiginitalea myxolifaciens</name>
    <dbReference type="NCBI Taxonomy" id="400055"/>
    <lineage>
        <taxon>Bacteria</taxon>
        <taxon>Pseudomonadati</taxon>
        <taxon>Bacteroidota</taxon>
        <taxon>Flavobacteriia</taxon>
        <taxon>Flavobacteriales</taxon>
        <taxon>Flavobacteriaceae</taxon>
        <taxon>Robiginitalea</taxon>
    </lineage>
</organism>
<dbReference type="InterPro" id="IPR050129">
    <property type="entry name" value="Zn_alcohol_dh"/>
</dbReference>
<dbReference type="SMART" id="SM00829">
    <property type="entry name" value="PKS_ER"/>
    <property type="match status" value="1"/>
</dbReference>
<feature type="domain" description="Enoyl reductase (ER)" evidence="5">
    <location>
        <begin position="11"/>
        <end position="343"/>
    </location>
</feature>
<dbReference type="InterPro" id="IPR011032">
    <property type="entry name" value="GroES-like_sf"/>
</dbReference>
<keyword evidence="1 4" id="KW-0479">Metal-binding</keyword>
<dbReference type="Pfam" id="PF00107">
    <property type="entry name" value="ADH_zinc_N"/>
    <property type="match status" value="1"/>
</dbReference>
<sequence length="347" mass="37174">MKAVVYEAYKGKLQVNVVPDPEPPAHGVVLKIKATGLCLSDWHGWQGHDPDIVLPHVPGHELAGEIVALGSEVKNFKLGDRVTVPFVGGCGSCYQCHSGNQQVCDNQSQPGFTHWGSFAEYMALNQADLNLVKLPDNINFETAAILGCRFITSFRAVVKQGNLKGGEFVAVHGCGGVGLSAIMIANAVGAQVIAVDINDKTLALAKELGAIAVVNSKNSGDIVGEIKDLTQGGAHVSLDALGHQETCFNSIANLRKRGKHIQVGLMAGAHKYPQIPMDRVIADELEILGSHGMQAHKYKEIFEMIAAGKLSPQRLLEKTVSLEDSVHILPKMNEFKSSGVTVINSFE</sequence>
<dbReference type="Pfam" id="PF08240">
    <property type="entry name" value="ADH_N"/>
    <property type="match status" value="1"/>
</dbReference>
<dbReference type="InterPro" id="IPR036291">
    <property type="entry name" value="NAD(P)-bd_dom_sf"/>
</dbReference>
<dbReference type="RefSeq" id="WP_092982724.1">
    <property type="nucleotide sequence ID" value="NZ_FOYQ01000002.1"/>
</dbReference>
<proteinExistence type="inferred from homology"/>
<name>A0A1I6H5V0_9FLAO</name>
<keyword evidence="2 4" id="KW-0862">Zinc</keyword>
<evidence type="ECO:0000256" key="4">
    <source>
        <dbReference type="RuleBase" id="RU361277"/>
    </source>
</evidence>
<evidence type="ECO:0000256" key="3">
    <source>
        <dbReference type="ARBA" id="ARBA00023002"/>
    </source>
</evidence>
<dbReference type="GO" id="GO:0008270">
    <property type="term" value="F:zinc ion binding"/>
    <property type="evidence" value="ECO:0007669"/>
    <property type="project" value="InterPro"/>
</dbReference>
<keyword evidence="7" id="KW-1185">Reference proteome</keyword>
<accession>A0A1I6H5V0</accession>
<dbReference type="Proteomes" id="UP000199534">
    <property type="component" value="Unassembled WGS sequence"/>
</dbReference>
<dbReference type="SUPFAM" id="SSF50129">
    <property type="entry name" value="GroES-like"/>
    <property type="match status" value="1"/>
</dbReference>
<dbReference type="GO" id="GO:0016616">
    <property type="term" value="F:oxidoreductase activity, acting on the CH-OH group of donors, NAD or NADP as acceptor"/>
    <property type="evidence" value="ECO:0007669"/>
    <property type="project" value="UniProtKB-ARBA"/>
</dbReference>
<reference evidence="6 7" key="1">
    <citation type="submission" date="2016-10" db="EMBL/GenBank/DDBJ databases">
        <authorList>
            <person name="de Groot N.N."/>
        </authorList>
    </citation>
    <scope>NUCLEOTIDE SEQUENCE [LARGE SCALE GENOMIC DNA]</scope>
    <source>
        <strain evidence="6 7">DSM 21019</strain>
    </source>
</reference>
<dbReference type="PROSITE" id="PS00059">
    <property type="entry name" value="ADH_ZINC"/>
    <property type="match status" value="1"/>
</dbReference>
<dbReference type="CDD" id="cd08260">
    <property type="entry name" value="Zn_ADH6"/>
    <property type="match status" value="1"/>
</dbReference>
<dbReference type="Gene3D" id="3.90.180.10">
    <property type="entry name" value="Medium-chain alcohol dehydrogenases, catalytic domain"/>
    <property type="match status" value="1"/>
</dbReference>
<evidence type="ECO:0000313" key="6">
    <source>
        <dbReference type="EMBL" id="SFR49808.1"/>
    </source>
</evidence>
<dbReference type="OrthoDB" id="9787435at2"/>
<dbReference type="PANTHER" id="PTHR43401:SF5">
    <property type="entry name" value="ALCOHOL DEHYDROGENASE-RELATED"/>
    <property type="match status" value="1"/>
</dbReference>
<dbReference type="PANTHER" id="PTHR43401">
    <property type="entry name" value="L-THREONINE 3-DEHYDROGENASE"/>
    <property type="match status" value="1"/>
</dbReference>
<evidence type="ECO:0000259" key="5">
    <source>
        <dbReference type="SMART" id="SM00829"/>
    </source>
</evidence>
<dbReference type="InterPro" id="IPR020843">
    <property type="entry name" value="ER"/>
</dbReference>
<comment type="cofactor">
    <cofactor evidence="4">
        <name>Zn(2+)</name>
        <dbReference type="ChEBI" id="CHEBI:29105"/>
    </cofactor>
</comment>
<dbReference type="InterPro" id="IPR002328">
    <property type="entry name" value="ADH_Zn_CS"/>
</dbReference>
<dbReference type="AlphaFoldDB" id="A0A1I6H5V0"/>
<evidence type="ECO:0000256" key="1">
    <source>
        <dbReference type="ARBA" id="ARBA00022723"/>
    </source>
</evidence>